<keyword evidence="3" id="KW-1185">Reference proteome</keyword>
<reference evidence="2 3" key="1">
    <citation type="journal article" date="2016" name="Mol. Biol. Evol.">
        <title>Comparative Genomics of Early-Diverging Mushroom-Forming Fungi Provides Insights into the Origins of Lignocellulose Decay Capabilities.</title>
        <authorList>
            <person name="Nagy L.G."/>
            <person name="Riley R."/>
            <person name="Tritt A."/>
            <person name="Adam C."/>
            <person name="Daum C."/>
            <person name="Floudas D."/>
            <person name="Sun H."/>
            <person name="Yadav J.S."/>
            <person name="Pangilinan J."/>
            <person name="Larsson K.H."/>
            <person name="Matsuura K."/>
            <person name="Barry K."/>
            <person name="Labutti K."/>
            <person name="Kuo R."/>
            <person name="Ohm R.A."/>
            <person name="Bhattacharya S.S."/>
            <person name="Shirouzu T."/>
            <person name="Yoshinaga Y."/>
            <person name="Martin F.M."/>
            <person name="Grigoriev I.V."/>
            <person name="Hibbett D.S."/>
        </authorList>
    </citation>
    <scope>NUCLEOTIDE SEQUENCE [LARGE SCALE GENOMIC DNA]</scope>
    <source>
        <strain evidence="2 3">HHB10207 ss-3</strain>
    </source>
</reference>
<dbReference type="EMBL" id="KV428076">
    <property type="protein sequence ID" value="KZT37785.1"/>
    <property type="molecule type" value="Genomic_DNA"/>
</dbReference>
<feature type="compositionally biased region" description="Basic residues" evidence="1">
    <location>
        <begin position="94"/>
        <end position="105"/>
    </location>
</feature>
<evidence type="ECO:0000313" key="3">
    <source>
        <dbReference type="Proteomes" id="UP000076798"/>
    </source>
</evidence>
<name>A0A166CT14_9AGAM</name>
<evidence type="ECO:0000256" key="1">
    <source>
        <dbReference type="SAM" id="MobiDB-lite"/>
    </source>
</evidence>
<sequence>MSSRSDAVNDSTPVYTAEHLTFSIRAKVPKSVLRSAQSLQGHGYPSVGSSSGATVIDQTVHNKPASLARWHGHPGRNPRQESLLRSLLPTGKSSKSRRLKGQNRNHRSAPVWRLLLFRNWQLEIFKSGKQKASSSYPYSALECAPNISDSKTLAASPKLHRIIPQIFPSVYRILYAKRSRYRYQRSNTIQYHFTQDNRIDHVPLYYSIPAIVGSIFRFTDKRQSFDGFLVDHMRLSAPPCRLDTMLGRHHPSVGQDVLIVRRSQAITSGLGNSLQNLNRPSLPEKQYAFYQIFNIVDEEDLACYAHPKGPCQVPPSSPTHQHRMFRASMQLSKFEYIAFMLFASVITVTAAPLEKRDANAEPMPKPCDPEVAHPDTLFRGKYVEQKRAAGPPDELFGGLYEPNIEKSPLDDDCSAFYAPLVRPVFVLASSHTIIVLDYVCRSLIRKKSAVKLKTSGKLFVSAPLCEHRECKSLSFAPIHVHAKLLDIIESSPIHKND</sequence>
<dbReference type="Proteomes" id="UP000076798">
    <property type="component" value="Unassembled WGS sequence"/>
</dbReference>
<dbReference type="AlphaFoldDB" id="A0A166CT14"/>
<gene>
    <name evidence="2" type="ORF">SISSUDRAFT_1033864</name>
</gene>
<proteinExistence type="predicted"/>
<accession>A0A166CT14</accession>
<protein>
    <submittedName>
        <fullName evidence="2">Uncharacterized protein</fullName>
    </submittedName>
</protein>
<organism evidence="2 3">
    <name type="scientific">Sistotremastrum suecicum HHB10207 ss-3</name>
    <dbReference type="NCBI Taxonomy" id="1314776"/>
    <lineage>
        <taxon>Eukaryota</taxon>
        <taxon>Fungi</taxon>
        <taxon>Dikarya</taxon>
        <taxon>Basidiomycota</taxon>
        <taxon>Agaricomycotina</taxon>
        <taxon>Agaricomycetes</taxon>
        <taxon>Sistotremastrales</taxon>
        <taxon>Sistotremastraceae</taxon>
        <taxon>Sistotremastrum</taxon>
    </lineage>
</organism>
<feature type="region of interest" description="Disordered" evidence="1">
    <location>
        <begin position="67"/>
        <end position="105"/>
    </location>
</feature>
<evidence type="ECO:0000313" key="2">
    <source>
        <dbReference type="EMBL" id="KZT37785.1"/>
    </source>
</evidence>